<dbReference type="PANTHER" id="PTHR43685">
    <property type="entry name" value="GLYCOSYLTRANSFERASE"/>
    <property type="match status" value="1"/>
</dbReference>
<dbReference type="OrthoDB" id="174925at2"/>
<dbReference type="GO" id="GO:0016757">
    <property type="term" value="F:glycosyltransferase activity"/>
    <property type="evidence" value="ECO:0007669"/>
    <property type="project" value="UniProtKB-KW"/>
</dbReference>
<dbReference type="InterPro" id="IPR001173">
    <property type="entry name" value="Glyco_trans_2-like"/>
</dbReference>
<dbReference type="InterPro" id="IPR050834">
    <property type="entry name" value="Glycosyltransf_2"/>
</dbReference>
<evidence type="ECO:0000256" key="2">
    <source>
        <dbReference type="ARBA" id="ARBA00022676"/>
    </source>
</evidence>
<evidence type="ECO:0000256" key="1">
    <source>
        <dbReference type="ARBA" id="ARBA00006739"/>
    </source>
</evidence>
<evidence type="ECO:0000313" key="5">
    <source>
        <dbReference type="EMBL" id="MQX14516.1"/>
    </source>
</evidence>
<sequence length="367" mass="41687">MPTPLVSVLLPVYNAESFLPAALESILRQDYEHVEIIAIDDGSTDRSLEILERYRKDDGRILIVSRENRGLIATLNEGLGLARGDLVARMDADDISYPSRFSRQVALFRQRPELALCGTGIDTLIGNRIIRGTPNPIFRAGSLRTLSLFFTIFMHSTVIYNRKAIPEPMLAYDPSYVHAEDFDLFRRIADRFPVAIIDEALVAYRIHGESVTNKHKRRMRQTHLKIVAENLRRECLVDDTSALHEIGIAVTIETIRNLAEFLLALERTISSRPADVRRAYEDGVLCFFYFLYQLIADEERPDLTHAFLTRTGKWGLIRRRERYGLLAGARAPWCSRMSLAATRRVDELARYLQSVPAATVLPQNGTA</sequence>
<dbReference type="Pfam" id="PF00535">
    <property type="entry name" value="Glycos_transf_2"/>
    <property type="match status" value="1"/>
</dbReference>
<dbReference type="EMBL" id="WITC01000032">
    <property type="protein sequence ID" value="MQX14516.1"/>
    <property type="molecule type" value="Genomic_DNA"/>
</dbReference>
<comment type="similarity">
    <text evidence="1">Belongs to the glycosyltransferase 2 family.</text>
</comment>
<dbReference type="RefSeq" id="WP_153437590.1">
    <property type="nucleotide sequence ID" value="NZ_JACIGA010000015.1"/>
</dbReference>
<keyword evidence="3 5" id="KW-0808">Transferase</keyword>
<dbReference type="AlphaFoldDB" id="A0A6N7LA85"/>
<proteinExistence type="inferred from homology"/>
<name>A0A6N7LA85_SINTE</name>
<dbReference type="PANTHER" id="PTHR43685:SF5">
    <property type="entry name" value="GLYCOSYLTRANSFERASE EPSE-RELATED"/>
    <property type="match status" value="1"/>
</dbReference>
<feature type="domain" description="Glycosyltransferase 2-like" evidence="4">
    <location>
        <begin position="7"/>
        <end position="165"/>
    </location>
</feature>
<dbReference type="Gene3D" id="3.90.550.10">
    <property type="entry name" value="Spore Coat Polysaccharide Biosynthesis Protein SpsA, Chain A"/>
    <property type="match status" value="1"/>
</dbReference>
<evidence type="ECO:0000256" key="3">
    <source>
        <dbReference type="ARBA" id="ARBA00022679"/>
    </source>
</evidence>
<reference evidence="5 6" key="1">
    <citation type="journal article" date="2013" name="Genome Biol.">
        <title>Comparative genomics of the core and accessory genomes of 48 Sinorhizobium strains comprising five genospecies.</title>
        <authorList>
            <person name="Sugawara M."/>
            <person name="Epstein B."/>
            <person name="Badgley B.D."/>
            <person name="Unno T."/>
            <person name="Xu L."/>
            <person name="Reese J."/>
            <person name="Gyaneshwar P."/>
            <person name="Denny R."/>
            <person name="Mudge J."/>
            <person name="Bharti A.K."/>
            <person name="Farmer A.D."/>
            <person name="May G.D."/>
            <person name="Woodward J.E."/>
            <person name="Medigue C."/>
            <person name="Vallenet D."/>
            <person name="Lajus A."/>
            <person name="Rouy Z."/>
            <person name="Martinez-Vaz B."/>
            <person name="Tiffin P."/>
            <person name="Young N.D."/>
            <person name="Sadowsky M.J."/>
        </authorList>
    </citation>
    <scope>NUCLEOTIDE SEQUENCE [LARGE SCALE GENOMIC DNA]</scope>
    <source>
        <strain evidence="5 6">USDA4894</strain>
    </source>
</reference>
<keyword evidence="6" id="KW-1185">Reference proteome</keyword>
<organism evidence="5 6">
    <name type="scientific">Sinorhizobium terangae</name>
    <dbReference type="NCBI Taxonomy" id="110322"/>
    <lineage>
        <taxon>Bacteria</taxon>
        <taxon>Pseudomonadati</taxon>
        <taxon>Pseudomonadota</taxon>
        <taxon>Alphaproteobacteria</taxon>
        <taxon>Hyphomicrobiales</taxon>
        <taxon>Rhizobiaceae</taxon>
        <taxon>Sinorhizobium/Ensifer group</taxon>
        <taxon>Sinorhizobium</taxon>
    </lineage>
</organism>
<dbReference type="Proteomes" id="UP000439983">
    <property type="component" value="Unassembled WGS sequence"/>
</dbReference>
<protein>
    <submittedName>
        <fullName evidence="5">Glycosyltransferase</fullName>
    </submittedName>
</protein>
<evidence type="ECO:0000259" key="4">
    <source>
        <dbReference type="Pfam" id="PF00535"/>
    </source>
</evidence>
<evidence type="ECO:0000313" key="6">
    <source>
        <dbReference type="Proteomes" id="UP000439983"/>
    </source>
</evidence>
<comment type="caution">
    <text evidence="5">The sequence shown here is derived from an EMBL/GenBank/DDBJ whole genome shotgun (WGS) entry which is preliminary data.</text>
</comment>
<gene>
    <name evidence="5" type="ORF">GHK62_06975</name>
</gene>
<accession>A0A6N7LA85</accession>
<dbReference type="InterPro" id="IPR029044">
    <property type="entry name" value="Nucleotide-diphossugar_trans"/>
</dbReference>
<dbReference type="SUPFAM" id="SSF53448">
    <property type="entry name" value="Nucleotide-diphospho-sugar transferases"/>
    <property type="match status" value="1"/>
</dbReference>
<keyword evidence="2" id="KW-0328">Glycosyltransferase</keyword>